<dbReference type="Proteomes" id="UP000632454">
    <property type="component" value="Unassembled WGS sequence"/>
</dbReference>
<reference evidence="2" key="1">
    <citation type="journal article" date="2019" name="Int. J. Syst. Evol. Microbiol.">
        <title>The Global Catalogue of Microorganisms (GCM) 10K type strain sequencing project: providing services to taxonomists for standard genome sequencing and annotation.</title>
        <authorList>
            <consortium name="The Broad Institute Genomics Platform"/>
            <consortium name="The Broad Institute Genome Sequencing Center for Infectious Disease"/>
            <person name="Wu L."/>
            <person name="Ma J."/>
        </authorList>
    </citation>
    <scope>NUCLEOTIDE SEQUENCE [LARGE SCALE GENOMIC DNA]</scope>
    <source>
        <strain evidence="2">CCM 7855</strain>
    </source>
</reference>
<organism evidence="1 2">
    <name type="scientific">Williamsia phyllosphaerae</name>
    <dbReference type="NCBI Taxonomy" id="885042"/>
    <lineage>
        <taxon>Bacteria</taxon>
        <taxon>Bacillati</taxon>
        <taxon>Actinomycetota</taxon>
        <taxon>Actinomycetes</taxon>
        <taxon>Mycobacteriales</taxon>
        <taxon>Nocardiaceae</taxon>
        <taxon>Williamsia</taxon>
    </lineage>
</organism>
<protein>
    <submittedName>
        <fullName evidence="1">Uncharacterized protein</fullName>
    </submittedName>
</protein>
<proteinExistence type="predicted"/>
<dbReference type="EMBL" id="BMCS01000001">
    <property type="protein sequence ID" value="GGF21909.1"/>
    <property type="molecule type" value="Genomic_DNA"/>
</dbReference>
<name>A0ABQ1UMV8_9NOCA</name>
<sequence length="70" mass="7282">MRFDDHLTGDRHALAGAGVEVQAVGGIRSTTEAHPVVGGHPISRRQGVGAALGRLETVGYDKGALHTQLI</sequence>
<accession>A0ABQ1UMV8</accession>
<evidence type="ECO:0000313" key="1">
    <source>
        <dbReference type="EMBL" id="GGF21909.1"/>
    </source>
</evidence>
<comment type="caution">
    <text evidence="1">The sequence shown here is derived from an EMBL/GenBank/DDBJ whole genome shotgun (WGS) entry which is preliminary data.</text>
</comment>
<keyword evidence="2" id="KW-1185">Reference proteome</keyword>
<gene>
    <name evidence="1" type="ORF">GCM10007298_17340</name>
</gene>
<evidence type="ECO:0000313" key="2">
    <source>
        <dbReference type="Proteomes" id="UP000632454"/>
    </source>
</evidence>